<name>A0A4T3F176_9SPHN</name>
<comment type="subcellular location">
    <subcellularLocation>
        <location evidence="1">Cell outer membrane</location>
    </subcellularLocation>
</comment>
<dbReference type="InterPro" id="IPR006664">
    <property type="entry name" value="OMP_bac"/>
</dbReference>
<evidence type="ECO:0000256" key="4">
    <source>
        <dbReference type="PROSITE-ProRule" id="PRU00473"/>
    </source>
</evidence>
<dbReference type="PROSITE" id="PS51123">
    <property type="entry name" value="OMPA_2"/>
    <property type="match status" value="1"/>
</dbReference>
<evidence type="ECO:0000313" key="6">
    <source>
        <dbReference type="EMBL" id="TIX50802.1"/>
    </source>
</evidence>
<dbReference type="OrthoDB" id="9814546at2"/>
<keyword evidence="2 4" id="KW-0472">Membrane</keyword>
<dbReference type="SUPFAM" id="SSF103088">
    <property type="entry name" value="OmpA-like"/>
    <property type="match status" value="1"/>
</dbReference>
<dbReference type="PANTHER" id="PTHR30329:SF21">
    <property type="entry name" value="LIPOPROTEIN YIAD-RELATED"/>
    <property type="match status" value="1"/>
</dbReference>
<dbReference type="InterPro" id="IPR006665">
    <property type="entry name" value="OmpA-like"/>
</dbReference>
<dbReference type="Gene3D" id="3.30.1330.60">
    <property type="entry name" value="OmpA-like domain"/>
    <property type="match status" value="1"/>
</dbReference>
<dbReference type="PANTHER" id="PTHR30329">
    <property type="entry name" value="STATOR ELEMENT OF FLAGELLAR MOTOR COMPLEX"/>
    <property type="match status" value="1"/>
</dbReference>
<keyword evidence="7" id="KW-1185">Reference proteome</keyword>
<evidence type="ECO:0000256" key="2">
    <source>
        <dbReference type="ARBA" id="ARBA00023136"/>
    </source>
</evidence>
<dbReference type="CDD" id="cd07185">
    <property type="entry name" value="OmpA_C-like"/>
    <property type="match status" value="1"/>
</dbReference>
<accession>A0A4T3F176</accession>
<organism evidence="6 7">
    <name type="scientific">Alteraurantiacibacter aquimixticola</name>
    <dbReference type="NCBI Taxonomy" id="2489173"/>
    <lineage>
        <taxon>Bacteria</taxon>
        <taxon>Pseudomonadati</taxon>
        <taxon>Pseudomonadota</taxon>
        <taxon>Alphaproteobacteria</taxon>
        <taxon>Sphingomonadales</taxon>
        <taxon>Erythrobacteraceae</taxon>
        <taxon>Alteraurantiacibacter</taxon>
    </lineage>
</organism>
<dbReference type="GO" id="GO:0009279">
    <property type="term" value="C:cell outer membrane"/>
    <property type="evidence" value="ECO:0007669"/>
    <property type="project" value="UniProtKB-SubCell"/>
</dbReference>
<evidence type="ECO:0000259" key="5">
    <source>
        <dbReference type="PROSITE" id="PS51123"/>
    </source>
</evidence>
<sequence>MVALAIIGGNMTGPALADRLAERTVPVVAEAGGGNAVEAQFRSPNGLASRHPLLVGGEGLDDSTRARIARAVAAIPGVGGIRWADGTMLSEGEAPPLRPLHCQEDVQALLRARSIRFEEGSDRLVPGSEPLVDEVATALRPCLGAIIEITGHTDSSGTEPGNLSLSRERAAAVRNELVERGIPADGLRIRGVGSRLPVEGLDPADPANRRIEFTVLETEPIMPTPVDTPGPR</sequence>
<dbReference type="Proteomes" id="UP000309389">
    <property type="component" value="Unassembled WGS sequence"/>
</dbReference>
<dbReference type="InterPro" id="IPR036737">
    <property type="entry name" value="OmpA-like_sf"/>
</dbReference>
<reference evidence="6 7" key="1">
    <citation type="submission" date="2019-04" db="EMBL/GenBank/DDBJ databases">
        <title>Altererythrobacter aquimixticola sp. nov., isolated from sediment of junction between the ocean and a freshwater spring.</title>
        <authorList>
            <person name="Yoon J.-H."/>
        </authorList>
    </citation>
    <scope>NUCLEOTIDE SEQUENCE [LARGE SCALE GENOMIC DNA]</scope>
    <source>
        <strain evidence="6 7">SSKS-13</strain>
    </source>
</reference>
<dbReference type="EMBL" id="SSHH01000002">
    <property type="protein sequence ID" value="TIX50802.1"/>
    <property type="molecule type" value="Genomic_DNA"/>
</dbReference>
<gene>
    <name evidence="6" type="ORF">E5222_10170</name>
</gene>
<evidence type="ECO:0000256" key="3">
    <source>
        <dbReference type="ARBA" id="ARBA00023237"/>
    </source>
</evidence>
<dbReference type="PRINTS" id="PR01021">
    <property type="entry name" value="OMPADOMAIN"/>
</dbReference>
<evidence type="ECO:0000313" key="7">
    <source>
        <dbReference type="Proteomes" id="UP000309389"/>
    </source>
</evidence>
<dbReference type="InterPro" id="IPR050330">
    <property type="entry name" value="Bact_OuterMem_StrucFunc"/>
</dbReference>
<dbReference type="Pfam" id="PF00691">
    <property type="entry name" value="OmpA"/>
    <property type="match status" value="1"/>
</dbReference>
<dbReference type="AlphaFoldDB" id="A0A4T3F176"/>
<proteinExistence type="predicted"/>
<evidence type="ECO:0000256" key="1">
    <source>
        <dbReference type="ARBA" id="ARBA00004442"/>
    </source>
</evidence>
<feature type="domain" description="OmpA-like" evidence="5">
    <location>
        <begin position="104"/>
        <end position="219"/>
    </location>
</feature>
<comment type="caution">
    <text evidence="6">The sequence shown here is derived from an EMBL/GenBank/DDBJ whole genome shotgun (WGS) entry which is preliminary data.</text>
</comment>
<protein>
    <submittedName>
        <fullName evidence="6">OmpA family protein</fullName>
    </submittedName>
</protein>
<keyword evidence="3" id="KW-0998">Cell outer membrane</keyword>